<reference evidence="2 3" key="1">
    <citation type="submission" date="2016-08" db="EMBL/GenBank/DDBJ databases">
        <title>A Parts List for Fungal Cellulosomes Revealed by Comparative Genomics.</title>
        <authorList>
            <consortium name="DOE Joint Genome Institute"/>
            <person name="Haitjema C.H."/>
            <person name="Gilmore S.P."/>
            <person name="Henske J.K."/>
            <person name="Solomon K.V."/>
            <person name="De Groot R."/>
            <person name="Kuo A."/>
            <person name="Mondo S.J."/>
            <person name="Salamov A.A."/>
            <person name="Labutti K."/>
            <person name="Zhao Z."/>
            <person name="Chiniquy J."/>
            <person name="Barry K."/>
            <person name="Brewer H.M."/>
            <person name="Purvine S.O."/>
            <person name="Wright A.T."/>
            <person name="Boxma B."/>
            <person name="Van Alen T."/>
            <person name="Hackstein J.H."/>
            <person name="Baker S.E."/>
            <person name="Grigoriev I.V."/>
            <person name="O'Malley M.A."/>
        </authorList>
    </citation>
    <scope>NUCLEOTIDE SEQUENCE [LARGE SCALE GENOMIC DNA]</scope>
    <source>
        <strain evidence="2 3">S4</strain>
    </source>
</reference>
<gene>
    <name evidence="2" type="ORF">BCR32DRAFT_128709</name>
</gene>
<feature type="transmembrane region" description="Helical" evidence="1">
    <location>
        <begin position="141"/>
        <end position="160"/>
    </location>
</feature>
<evidence type="ECO:0000256" key="1">
    <source>
        <dbReference type="SAM" id="Phobius"/>
    </source>
</evidence>
<keyword evidence="1" id="KW-1133">Transmembrane helix</keyword>
<keyword evidence="1" id="KW-0812">Transmembrane</keyword>
<dbReference type="AlphaFoldDB" id="A0A1Y1VSZ9"/>
<accession>A0A1Y1VSZ9</accession>
<sequence length="166" mass="19621">MRVYKFSKLFGNQYIGFWLFGLVLFAVQEIPYMIKPFIKLKKDPLTTMNESSNVLNIFEKIFGSLCIALMIFIVHNDSTFFSIKTSKEKIFFTITLIILLLNFIGWIIYFWFSQSDIIILLFIVAMPPLFYMFIGFWRNNILLIITSAIFFVIHFTHVLLNLKKTN</sequence>
<feature type="transmembrane region" description="Helical" evidence="1">
    <location>
        <begin position="117"/>
        <end position="134"/>
    </location>
</feature>
<keyword evidence="1" id="KW-0472">Membrane</keyword>
<comment type="caution">
    <text evidence="2">The sequence shown here is derived from an EMBL/GenBank/DDBJ whole genome shotgun (WGS) entry which is preliminary data.</text>
</comment>
<feature type="transmembrane region" description="Helical" evidence="1">
    <location>
        <begin position="54"/>
        <end position="74"/>
    </location>
</feature>
<dbReference type="Proteomes" id="UP000193944">
    <property type="component" value="Unassembled WGS sequence"/>
</dbReference>
<evidence type="ECO:0000313" key="3">
    <source>
        <dbReference type="Proteomes" id="UP000193944"/>
    </source>
</evidence>
<dbReference type="EMBL" id="MCFG01000525">
    <property type="protein sequence ID" value="ORX64432.1"/>
    <property type="molecule type" value="Genomic_DNA"/>
</dbReference>
<evidence type="ECO:0000313" key="2">
    <source>
        <dbReference type="EMBL" id="ORX64432.1"/>
    </source>
</evidence>
<proteinExistence type="predicted"/>
<reference evidence="2 3" key="2">
    <citation type="submission" date="2016-08" db="EMBL/GenBank/DDBJ databases">
        <title>Pervasive Adenine N6-methylation of Active Genes in Fungi.</title>
        <authorList>
            <consortium name="DOE Joint Genome Institute"/>
            <person name="Mondo S.J."/>
            <person name="Dannebaum R.O."/>
            <person name="Kuo R.C."/>
            <person name="Labutti K."/>
            <person name="Haridas S."/>
            <person name="Kuo A."/>
            <person name="Salamov A."/>
            <person name="Ahrendt S.R."/>
            <person name="Lipzen A."/>
            <person name="Sullivan W."/>
            <person name="Andreopoulos W.B."/>
            <person name="Clum A."/>
            <person name="Lindquist E."/>
            <person name="Daum C."/>
            <person name="Ramamoorthy G.K."/>
            <person name="Gryganskyi A."/>
            <person name="Culley D."/>
            <person name="Magnuson J.K."/>
            <person name="James T.Y."/>
            <person name="O'Malley M.A."/>
            <person name="Stajich J.E."/>
            <person name="Spatafora J.W."/>
            <person name="Visel A."/>
            <person name="Grigoriev I.V."/>
        </authorList>
    </citation>
    <scope>NUCLEOTIDE SEQUENCE [LARGE SCALE GENOMIC DNA]</scope>
    <source>
        <strain evidence="2 3">S4</strain>
    </source>
</reference>
<feature type="transmembrane region" description="Helical" evidence="1">
    <location>
        <begin position="90"/>
        <end position="111"/>
    </location>
</feature>
<name>A0A1Y1VSZ9_9FUNG</name>
<keyword evidence="3" id="KW-1185">Reference proteome</keyword>
<organism evidence="2 3">
    <name type="scientific">Anaeromyces robustus</name>
    <dbReference type="NCBI Taxonomy" id="1754192"/>
    <lineage>
        <taxon>Eukaryota</taxon>
        <taxon>Fungi</taxon>
        <taxon>Fungi incertae sedis</taxon>
        <taxon>Chytridiomycota</taxon>
        <taxon>Chytridiomycota incertae sedis</taxon>
        <taxon>Neocallimastigomycetes</taxon>
        <taxon>Neocallimastigales</taxon>
        <taxon>Neocallimastigaceae</taxon>
        <taxon>Anaeromyces</taxon>
    </lineage>
</organism>
<protein>
    <submittedName>
        <fullName evidence="2">Uncharacterized protein</fullName>
    </submittedName>
</protein>
<feature type="transmembrane region" description="Helical" evidence="1">
    <location>
        <begin position="12"/>
        <end position="34"/>
    </location>
</feature>